<dbReference type="STRING" id="930990.A0A067MDE4"/>
<evidence type="ECO:0000313" key="2">
    <source>
        <dbReference type="EMBL" id="KDQ13778.1"/>
    </source>
</evidence>
<organism evidence="2 3">
    <name type="scientific">Botryobasidium botryosum (strain FD-172 SS1)</name>
    <dbReference type="NCBI Taxonomy" id="930990"/>
    <lineage>
        <taxon>Eukaryota</taxon>
        <taxon>Fungi</taxon>
        <taxon>Dikarya</taxon>
        <taxon>Basidiomycota</taxon>
        <taxon>Agaricomycotina</taxon>
        <taxon>Agaricomycetes</taxon>
        <taxon>Cantharellales</taxon>
        <taxon>Botryobasidiaceae</taxon>
        <taxon>Botryobasidium</taxon>
    </lineage>
</organism>
<dbReference type="Proteomes" id="UP000027195">
    <property type="component" value="Unassembled WGS sequence"/>
</dbReference>
<gene>
    <name evidence="2" type="ORF">BOTBODRAFT_175209</name>
</gene>
<proteinExistence type="predicted"/>
<reference evidence="3" key="1">
    <citation type="journal article" date="2014" name="Proc. Natl. Acad. Sci. U.S.A.">
        <title>Extensive sampling of basidiomycete genomes demonstrates inadequacy of the white-rot/brown-rot paradigm for wood decay fungi.</title>
        <authorList>
            <person name="Riley R."/>
            <person name="Salamov A.A."/>
            <person name="Brown D.W."/>
            <person name="Nagy L.G."/>
            <person name="Floudas D."/>
            <person name="Held B.W."/>
            <person name="Levasseur A."/>
            <person name="Lombard V."/>
            <person name="Morin E."/>
            <person name="Otillar R."/>
            <person name="Lindquist E.A."/>
            <person name="Sun H."/>
            <person name="LaButti K.M."/>
            <person name="Schmutz J."/>
            <person name="Jabbour D."/>
            <person name="Luo H."/>
            <person name="Baker S.E."/>
            <person name="Pisabarro A.G."/>
            <person name="Walton J.D."/>
            <person name="Blanchette R.A."/>
            <person name="Henrissat B."/>
            <person name="Martin F."/>
            <person name="Cullen D."/>
            <person name="Hibbett D.S."/>
            <person name="Grigoriev I.V."/>
        </authorList>
    </citation>
    <scope>NUCLEOTIDE SEQUENCE [LARGE SCALE GENOMIC DNA]</scope>
    <source>
        <strain evidence="3">FD-172 SS1</strain>
    </source>
</reference>
<evidence type="ECO:0000313" key="3">
    <source>
        <dbReference type="Proteomes" id="UP000027195"/>
    </source>
</evidence>
<dbReference type="AlphaFoldDB" id="A0A067MDE4"/>
<keyword evidence="3" id="KW-1185">Reference proteome</keyword>
<feature type="region of interest" description="Disordered" evidence="1">
    <location>
        <begin position="25"/>
        <end position="48"/>
    </location>
</feature>
<dbReference type="HOGENOM" id="CLU_506203_0_0_1"/>
<dbReference type="EMBL" id="KL198041">
    <property type="protein sequence ID" value="KDQ13778.1"/>
    <property type="molecule type" value="Genomic_DNA"/>
</dbReference>
<sequence length="486" mass="54334">MDHNSPEFHLGLLRSLAIARLNADSRSSGTSHKNPVLQSGISSATSPTLDQHTRRMAPLLDALAAICPHKEGQVYAVTMSLSAEKVTLFVSENKLVSKEATDHLESVWDSVVAINRAAHGAPPSVGAPSVCLAELIRQLKVKIYTFSHAWLKARLAKRWALLEPFLLDYRETLGRDFIVYFVSLQRALYDESPNFRIVAAEFDDISKLPESQDFKGSEAKWAIQERGWIARNEALVNEWKGENGRAFAPHRCIAKLFAFHTHVQSIINVALSRRLSTYLSSSTIKVVPVEPRVCSDIRAALTIEDIDAAIRAHIDATEYSEKYEAAVKDAIKRVAIAQETNIERSAHCECSLLAYHLQHPEINPLRYIAVSKPPCFACRVFFRFYNRHAREFGQVPFGFKESEADGKLYPGWSFLCNDGSAPPRVISLLAKVKEAMTEDVKARVRQQVRKALAPDESQVYEALDPETWALLKESHERAAASLGMSL</sequence>
<dbReference type="Pfam" id="PF14441">
    <property type="entry name" value="OTT_1508_deam"/>
    <property type="match status" value="1"/>
</dbReference>
<protein>
    <submittedName>
        <fullName evidence="2">Uncharacterized protein</fullName>
    </submittedName>
</protein>
<evidence type="ECO:0000256" key="1">
    <source>
        <dbReference type="SAM" id="MobiDB-lite"/>
    </source>
</evidence>
<accession>A0A067MDE4</accession>
<dbReference type="OrthoDB" id="4851849at2759"/>
<dbReference type="InterPro" id="IPR027796">
    <property type="entry name" value="OTT_1508_deam-like"/>
</dbReference>
<name>A0A067MDE4_BOTB1</name>
<dbReference type="InParanoid" id="A0A067MDE4"/>